<dbReference type="PROSITE" id="PS51257">
    <property type="entry name" value="PROKAR_LIPOPROTEIN"/>
    <property type="match status" value="1"/>
</dbReference>
<dbReference type="PANTHER" id="PTHR22946:SF9">
    <property type="entry name" value="POLYKETIDE TRANSFERASE AF380"/>
    <property type="match status" value="1"/>
</dbReference>
<proteinExistence type="inferred from homology"/>
<organism evidence="3 4">
    <name type="scientific">Dactylosporangium sucinum</name>
    <dbReference type="NCBI Taxonomy" id="1424081"/>
    <lineage>
        <taxon>Bacteria</taxon>
        <taxon>Bacillati</taxon>
        <taxon>Actinomycetota</taxon>
        <taxon>Actinomycetes</taxon>
        <taxon>Micromonosporales</taxon>
        <taxon>Micromonosporaceae</taxon>
        <taxon>Dactylosporangium</taxon>
    </lineage>
</organism>
<dbReference type="GO" id="GO:0052689">
    <property type="term" value="F:carboxylic ester hydrolase activity"/>
    <property type="evidence" value="ECO:0007669"/>
    <property type="project" value="UniProtKB-ARBA"/>
</dbReference>
<dbReference type="InterPro" id="IPR017395">
    <property type="entry name" value="Chlorophyllase-like"/>
</dbReference>
<dbReference type="RefSeq" id="WP_229837044.1">
    <property type="nucleotide sequence ID" value="NZ_BMPI01000087.1"/>
</dbReference>
<keyword evidence="4" id="KW-1185">Reference proteome</keyword>
<accession>A0A917UDG8</accession>
<evidence type="ECO:0000313" key="3">
    <source>
        <dbReference type="EMBL" id="GGM81631.1"/>
    </source>
</evidence>
<comment type="similarity">
    <text evidence="1">Belongs to the AB hydrolase superfamily.</text>
</comment>
<dbReference type="Pfam" id="PF07224">
    <property type="entry name" value="Chlorophyllase"/>
    <property type="match status" value="1"/>
</dbReference>
<name>A0A917UDG8_9ACTN</name>
<comment type="caution">
    <text evidence="3">The sequence shown here is derived from an EMBL/GenBank/DDBJ whole genome shotgun (WGS) entry which is preliminary data.</text>
</comment>
<gene>
    <name evidence="3" type="ORF">GCM10007977_098840</name>
</gene>
<evidence type="ECO:0008006" key="5">
    <source>
        <dbReference type="Google" id="ProtNLM"/>
    </source>
</evidence>
<dbReference type="EMBL" id="BMPI01000087">
    <property type="protein sequence ID" value="GGM81631.1"/>
    <property type="molecule type" value="Genomic_DNA"/>
</dbReference>
<dbReference type="SUPFAM" id="SSF53474">
    <property type="entry name" value="alpha/beta-Hydrolases"/>
    <property type="match status" value="1"/>
</dbReference>
<keyword evidence="2" id="KW-0378">Hydrolase</keyword>
<evidence type="ECO:0000313" key="4">
    <source>
        <dbReference type="Proteomes" id="UP000642070"/>
    </source>
</evidence>
<dbReference type="Proteomes" id="UP000642070">
    <property type="component" value="Unassembled WGS sequence"/>
</dbReference>
<evidence type="ECO:0000256" key="2">
    <source>
        <dbReference type="ARBA" id="ARBA00022801"/>
    </source>
</evidence>
<dbReference type="Gene3D" id="3.40.50.1820">
    <property type="entry name" value="alpha/beta hydrolase"/>
    <property type="match status" value="1"/>
</dbReference>
<dbReference type="AlphaFoldDB" id="A0A917UDG8"/>
<dbReference type="InterPro" id="IPR029058">
    <property type="entry name" value="AB_hydrolase_fold"/>
</dbReference>
<reference evidence="3" key="2">
    <citation type="submission" date="2020-09" db="EMBL/GenBank/DDBJ databases">
        <authorList>
            <person name="Sun Q."/>
            <person name="Ohkuma M."/>
        </authorList>
    </citation>
    <scope>NUCLEOTIDE SEQUENCE</scope>
    <source>
        <strain evidence="3">JCM 19831</strain>
    </source>
</reference>
<dbReference type="InterPro" id="IPR050261">
    <property type="entry name" value="FrsA_esterase"/>
</dbReference>
<sequence length="292" mass="30283">MRLVAALLAVSLLAGCTGEPSSHWVDSSPTATATAPKLAAVQLPAPLAEPTGSVSVTQQEVTYSRAGRTLRTVIWLPDRPAKAPAVLFSHGLNGAPEHFASLLRQWASAGFVVIAPAYPNTTKGAKLDAYDVLNQPADASYVLRQVLAGPLGKRIDAHRLAAAGHSAGAITTVGLFAVDRDPRLRAGIVLAGSGLGVGLDFSGTPAAMLFVHGTADPLVSYASGKAAYDAVPWSKAMLTVPGGDHNNPYLTPGSASYQTVATSTLAFLRLELYGDQAARQSLEPTVDLDSHL</sequence>
<evidence type="ECO:0000256" key="1">
    <source>
        <dbReference type="ARBA" id="ARBA00008645"/>
    </source>
</evidence>
<dbReference type="PANTHER" id="PTHR22946">
    <property type="entry name" value="DIENELACTONE HYDROLASE DOMAIN-CONTAINING PROTEIN-RELATED"/>
    <property type="match status" value="1"/>
</dbReference>
<reference evidence="3" key="1">
    <citation type="journal article" date="2014" name="Int. J. Syst. Evol. Microbiol.">
        <title>Complete genome sequence of Corynebacterium casei LMG S-19264T (=DSM 44701T), isolated from a smear-ripened cheese.</title>
        <authorList>
            <consortium name="US DOE Joint Genome Institute (JGI-PGF)"/>
            <person name="Walter F."/>
            <person name="Albersmeier A."/>
            <person name="Kalinowski J."/>
            <person name="Ruckert C."/>
        </authorList>
    </citation>
    <scope>NUCLEOTIDE SEQUENCE</scope>
    <source>
        <strain evidence="3">JCM 19831</strain>
    </source>
</reference>
<protein>
    <recommendedName>
        <fullName evidence="5">Chlorophyllase-like protein</fullName>
    </recommendedName>
</protein>